<protein>
    <submittedName>
        <fullName evidence="2">HNH endonuclease</fullName>
    </submittedName>
</protein>
<reference evidence="2" key="1">
    <citation type="journal article" date="2021" name="Proc. Natl. Acad. Sci. U.S.A.">
        <title>A Catalog of Tens of Thousands of Viruses from Human Metagenomes Reveals Hidden Associations with Chronic Diseases.</title>
        <authorList>
            <person name="Tisza M.J."/>
            <person name="Buck C.B."/>
        </authorList>
    </citation>
    <scope>NUCLEOTIDE SEQUENCE</scope>
    <source>
        <strain evidence="2">Ct73V17</strain>
    </source>
</reference>
<name>A0A8S5M6J5_9CAUD</name>
<dbReference type="InterPro" id="IPR003615">
    <property type="entry name" value="HNH_nuc"/>
</dbReference>
<dbReference type="SUPFAM" id="SSF54060">
    <property type="entry name" value="His-Me finger endonucleases"/>
    <property type="match status" value="1"/>
</dbReference>
<sequence length="145" mass="17297">MIVNEQRKVKLVNCCNAIYAENELINAALWYSDKPICSTKKIVLRRDYPSICIYDKKISIHRLLMMYWLQEEIPDGYIVHHINENKLDARKENLALVPFTTHQHYHNAGKTLTDQHREKISQANYRRWERVRKNNIHDGEGYDDD</sequence>
<organism evidence="2">
    <name type="scientific">Siphoviridae sp. ct73V17</name>
    <dbReference type="NCBI Taxonomy" id="2826302"/>
    <lineage>
        <taxon>Viruses</taxon>
        <taxon>Duplodnaviria</taxon>
        <taxon>Heunggongvirae</taxon>
        <taxon>Uroviricota</taxon>
        <taxon>Caudoviricetes</taxon>
    </lineage>
</organism>
<dbReference type="EMBL" id="BK014835">
    <property type="protein sequence ID" value="DAD77838.1"/>
    <property type="molecule type" value="Genomic_DNA"/>
</dbReference>
<dbReference type="Pfam" id="PF13392">
    <property type="entry name" value="HNH_3"/>
    <property type="match status" value="1"/>
</dbReference>
<dbReference type="Gene3D" id="3.90.75.20">
    <property type="match status" value="1"/>
</dbReference>
<keyword evidence="2" id="KW-0378">Hydrolase</keyword>
<dbReference type="GO" id="GO:0004519">
    <property type="term" value="F:endonuclease activity"/>
    <property type="evidence" value="ECO:0007669"/>
    <property type="project" value="UniProtKB-KW"/>
</dbReference>
<proteinExistence type="predicted"/>
<evidence type="ECO:0000259" key="1">
    <source>
        <dbReference type="Pfam" id="PF13392"/>
    </source>
</evidence>
<accession>A0A8S5M6J5</accession>
<evidence type="ECO:0000313" key="2">
    <source>
        <dbReference type="EMBL" id="DAD77838.1"/>
    </source>
</evidence>
<feature type="domain" description="HNH nuclease" evidence="1">
    <location>
        <begin position="72"/>
        <end position="98"/>
    </location>
</feature>
<dbReference type="InterPro" id="IPR044925">
    <property type="entry name" value="His-Me_finger_sf"/>
</dbReference>
<keyword evidence="2" id="KW-0540">Nuclease</keyword>
<keyword evidence="2" id="KW-0255">Endonuclease</keyword>